<dbReference type="PANTHER" id="PTHR10762">
    <property type="entry name" value="DIPHTHAMIDE BIOSYNTHESIS PROTEIN"/>
    <property type="match status" value="1"/>
</dbReference>
<dbReference type="SFLD" id="SFLDG01121">
    <property type="entry name" value="Diphthamide_biosynthesis"/>
    <property type="match status" value="1"/>
</dbReference>
<evidence type="ECO:0000256" key="8">
    <source>
        <dbReference type="RuleBase" id="RU364133"/>
    </source>
</evidence>
<comment type="similarity">
    <text evidence="3 8">Belongs to the DPH1/DPH2 family. DPH2 subfamily.</text>
</comment>
<keyword evidence="6 8" id="KW-0408">Iron</keyword>
<keyword evidence="11" id="KW-1185">Reference proteome</keyword>
<accession>A0A8S1A141</accession>
<dbReference type="InterPro" id="IPR042265">
    <property type="entry name" value="DPH1/DPH2_3"/>
</dbReference>
<evidence type="ECO:0000256" key="2">
    <source>
        <dbReference type="ARBA" id="ARBA00005156"/>
    </source>
</evidence>
<dbReference type="NCBIfam" id="TIGR00272">
    <property type="entry name" value="DPH2"/>
    <property type="match status" value="1"/>
</dbReference>
<dbReference type="GO" id="GO:0090560">
    <property type="term" value="F:2-(3-amino-3-carboxypropyl)histidine synthase activity"/>
    <property type="evidence" value="ECO:0007669"/>
    <property type="project" value="InterPro"/>
</dbReference>
<dbReference type="InterPro" id="IPR016435">
    <property type="entry name" value="DPH1/DPH2"/>
</dbReference>
<feature type="region of interest" description="Disordered" evidence="9">
    <location>
        <begin position="437"/>
        <end position="461"/>
    </location>
</feature>
<dbReference type="Gene3D" id="3.40.50.11840">
    <property type="entry name" value="Diphthamide synthesis DPH1/DPH2 domain 1"/>
    <property type="match status" value="1"/>
</dbReference>
<comment type="cofactor">
    <cofactor evidence="1">
        <name>[4Fe-4S] cluster</name>
        <dbReference type="ChEBI" id="CHEBI:49883"/>
    </cofactor>
</comment>
<evidence type="ECO:0000313" key="10">
    <source>
        <dbReference type="EMBL" id="CAB3239569.1"/>
    </source>
</evidence>
<evidence type="ECO:0000256" key="6">
    <source>
        <dbReference type="ARBA" id="ARBA00023004"/>
    </source>
</evidence>
<evidence type="ECO:0000256" key="3">
    <source>
        <dbReference type="ARBA" id="ARBA00006179"/>
    </source>
</evidence>
<sequence length="461" mass="53233">MANFTTDGKLCIEREIEIQSTDAQFEDLITRFDVIETCKWIKDNNFFTVCLQFPDELLGVSAKIYEEIKKRIDIDLYILGDTSYASCCVDSVAAMHVKGNAVVHYGHTCFSKTNIPVLTVLPKKELDIEATMKVVKDNFNSDDDKKLCLFYDADYEHCGDMITKYWFQNYPQNYVAYIELEENPNRFFGRVVRNKDGEQFTVEVLQDCICVNVGSRGQTLFNYTVSIAAKEWYLLDPDKYKVERLEETMWFKRRRFLVEKCKDAQVVGILVCKLAGDQTKDIISRMKRLCKVNGKKSYIVSVGKPNVAKLANFPEIDIYVMIACPENELYLTSTKDFYRPIVYPYELEVALNSNREPYFTTHVTDYDDLLPGRRHYCDINHVKETTDVSLITGKIRETKVDTNEGSSMDLAEKQNWALESIGQNLQDRSWKGLEQKLGESEVKQAEEGRKGIPLQYSNETK</sequence>
<dbReference type="NCBIfam" id="TIGR00322">
    <property type="entry name" value="diphth2_R"/>
    <property type="match status" value="1"/>
</dbReference>
<dbReference type="Pfam" id="PF01866">
    <property type="entry name" value="Diphthamide_syn"/>
    <property type="match status" value="1"/>
</dbReference>
<dbReference type="AlphaFoldDB" id="A0A8S1A141"/>
<proteinExistence type="inferred from homology"/>
<dbReference type="InterPro" id="IPR010014">
    <property type="entry name" value="DHP2"/>
</dbReference>
<dbReference type="Gene3D" id="3.40.50.11860">
    <property type="entry name" value="Diphthamide synthesis DPH1/DPH2 domain 3"/>
    <property type="match status" value="1"/>
</dbReference>
<dbReference type="GO" id="GO:0046872">
    <property type="term" value="F:metal ion binding"/>
    <property type="evidence" value="ECO:0007669"/>
    <property type="project" value="UniProtKB-KW"/>
</dbReference>
<dbReference type="Proteomes" id="UP000494106">
    <property type="component" value="Unassembled WGS sequence"/>
</dbReference>
<dbReference type="GO" id="GO:0017183">
    <property type="term" value="P:protein histidyl modification to diphthamide"/>
    <property type="evidence" value="ECO:0007669"/>
    <property type="project" value="InterPro"/>
</dbReference>
<dbReference type="InterPro" id="IPR042263">
    <property type="entry name" value="DPH1/DPH2_1"/>
</dbReference>
<evidence type="ECO:0000313" key="11">
    <source>
        <dbReference type="Proteomes" id="UP000494106"/>
    </source>
</evidence>
<evidence type="ECO:0000256" key="9">
    <source>
        <dbReference type="SAM" id="MobiDB-lite"/>
    </source>
</evidence>
<dbReference type="OrthoDB" id="449241at2759"/>
<protein>
    <recommendedName>
        <fullName evidence="4 8">2-(3-amino-3-carboxypropyl)histidine synthase subunit 2</fullName>
    </recommendedName>
</protein>
<name>A0A8S1A141_ARCPL</name>
<organism evidence="10 11">
    <name type="scientific">Arctia plantaginis</name>
    <name type="common">Wood tiger moth</name>
    <name type="synonym">Phalaena plantaginis</name>
    <dbReference type="NCBI Taxonomy" id="874455"/>
    <lineage>
        <taxon>Eukaryota</taxon>
        <taxon>Metazoa</taxon>
        <taxon>Ecdysozoa</taxon>
        <taxon>Arthropoda</taxon>
        <taxon>Hexapoda</taxon>
        <taxon>Insecta</taxon>
        <taxon>Pterygota</taxon>
        <taxon>Neoptera</taxon>
        <taxon>Endopterygota</taxon>
        <taxon>Lepidoptera</taxon>
        <taxon>Glossata</taxon>
        <taxon>Ditrysia</taxon>
        <taxon>Noctuoidea</taxon>
        <taxon>Erebidae</taxon>
        <taxon>Arctiinae</taxon>
        <taxon>Arctia</taxon>
    </lineage>
</organism>
<keyword evidence="7 8" id="KW-0411">Iron-sulfur</keyword>
<dbReference type="PANTHER" id="PTHR10762:SF2">
    <property type="entry name" value="2-(3-AMINO-3-CARBOXYPROPYL)HISTIDINE SYNTHASE SUBUNIT 2"/>
    <property type="match status" value="1"/>
</dbReference>
<comment type="caution">
    <text evidence="10">The sequence shown here is derived from an EMBL/GenBank/DDBJ whole genome shotgun (WGS) entry which is preliminary data.</text>
</comment>
<comment type="function">
    <text evidence="8">Required for the first step of diphthamide biosynthesis, a post-translational modification of histidine which occurs in elongation factor 2. DPH1 and DPH2 transfer a 3-amino-3-carboxypropyl (ACP) group from S-adenosyl-L-methionine (SAM) to a histidine residue, the reaction is assisted by a reduction system comprising DPH3 and a NADH-dependent reductase. Facilitates the reduction of the catalytic iron-sulfur cluster found in the DPH1 subunit.</text>
</comment>
<reference evidence="10 11" key="1">
    <citation type="submission" date="2020-04" db="EMBL/GenBank/DDBJ databases">
        <authorList>
            <person name="Wallbank WR R."/>
            <person name="Pardo Diaz C."/>
            <person name="Kozak K."/>
            <person name="Martin S."/>
            <person name="Jiggins C."/>
            <person name="Moest M."/>
            <person name="Warren A I."/>
            <person name="Byers J.R.P. K."/>
            <person name="Montejo-Kovacevich G."/>
            <person name="Yen C E."/>
        </authorList>
    </citation>
    <scope>NUCLEOTIDE SEQUENCE [LARGE SCALE GENOMIC DNA]</scope>
</reference>
<dbReference type="EMBL" id="CADEBC010000503">
    <property type="protein sequence ID" value="CAB3239569.1"/>
    <property type="molecule type" value="Genomic_DNA"/>
</dbReference>
<dbReference type="GO" id="GO:0051536">
    <property type="term" value="F:iron-sulfur cluster binding"/>
    <property type="evidence" value="ECO:0007669"/>
    <property type="project" value="UniProtKB-KW"/>
</dbReference>
<evidence type="ECO:0000256" key="4">
    <source>
        <dbReference type="ARBA" id="ARBA00021914"/>
    </source>
</evidence>
<gene>
    <name evidence="10" type="ORF">APLA_LOCUS7830</name>
</gene>
<comment type="pathway">
    <text evidence="2 8">Protein modification; peptidyl-diphthamide biosynthesis.</text>
</comment>
<feature type="compositionally biased region" description="Basic and acidic residues" evidence="9">
    <location>
        <begin position="437"/>
        <end position="450"/>
    </location>
</feature>
<dbReference type="SFLD" id="SFLDS00032">
    <property type="entry name" value="Radical_SAM_3-amino-3-carboxyp"/>
    <property type="match status" value="1"/>
</dbReference>
<evidence type="ECO:0000256" key="7">
    <source>
        <dbReference type="ARBA" id="ARBA00023014"/>
    </source>
</evidence>
<evidence type="ECO:0000256" key="1">
    <source>
        <dbReference type="ARBA" id="ARBA00001966"/>
    </source>
</evidence>
<dbReference type="FunFam" id="3.40.50.11860:FF:000001">
    <property type="entry name" value="2-(3-amino-3-carboxypropyl)histidine synthase subunit 2"/>
    <property type="match status" value="1"/>
</dbReference>
<evidence type="ECO:0000256" key="5">
    <source>
        <dbReference type="ARBA" id="ARBA00022723"/>
    </source>
</evidence>
<keyword evidence="5 8" id="KW-0479">Metal-binding</keyword>